<keyword evidence="3 7" id="KW-0812">Transmembrane</keyword>
<dbReference type="Pfam" id="PF01569">
    <property type="entry name" value="PAP2"/>
    <property type="match status" value="1"/>
</dbReference>
<feature type="domain" description="Phosphatidic acid phosphatase type 2/haloperoxidase" evidence="8">
    <location>
        <begin position="31"/>
        <end position="141"/>
    </location>
</feature>
<keyword evidence="5 7" id="KW-1133">Transmembrane helix</keyword>
<dbReference type="OrthoDB" id="9801622at2"/>
<dbReference type="AlphaFoldDB" id="A0A3M6QHR3"/>
<keyword evidence="4" id="KW-0378">Hydrolase</keyword>
<dbReference type="Proteomes" id="UP000278006">
    <property type="component" value="Unassembled WGS sequence"/>
</dbReference>
<dbReference type="InterPro" id="IPR036938">
    <property type="entry name" value="PAP2/HPO_sf"/>
</dbReference>
<proteinExistence type="predicted"/>
<reference evidence="9 10" key="1">
    <citation type="submission" date="2018-10" db="EMBL/GenBank/DDBJ databases">
        <title>Draft genome of Cortibacter populi DSM10536.</title>
        <authorList>
            <person name="Bernier A.-M."/>
            <person name="Bernard K."/>
        </authorList>
    </citation>
    <scope>NUCLEOTIDE SEQUENCE [LARGE SCALE GENOMIC DNA]</scope>
    <source>
        <strain evidence="9 10">DSM 105136</strain>
    </source>
</reference>
<name>A0A3M6QHR3_9BURK</name>
<evidence type="ECO:0000256" key="4">
    <source>
        <dbReference type="ARBA" id="ARBA00022801"/>
    </source>
</evidence>
<evidence type="ECO:0000256" key="6">
    <source>
        <dbReference type="ARBA" id="ARBA00023136"/>
    </source>
</evidence>
<comment type="subcellular location">
    <subcellularLocation>
        <location evidence="1">Cell membrane</location>
        <topology evidence="1">Multi-pass membrane protein</topology>
    </subcellularLocation>
</comment>
<evidence type="ECO:0000256" key="1">
    <source>
        <dbReference type="ARBA" id="ARBA00004651"/>
    </source>
</evidence>
<evidence type="ECO:0000256" key="3">
    <source>
        <dbReference type="ARBA" id="ARBA00022692"/>
    </source>
</evidence>
<evidence type="ECO:0000313" key="10">
    <source>
        <dbReference type="Proteomes" id="UP000278006"/>
    </source>
</evidence>
<dbReference type="SUPFAM" id="SSF48317">
    <property type="entry name" value="Acid phosphatase/Vanadium-dependent haloperoxidase"/>
    <property type="match status" value="1"/>
</dbReference>
<comment type="caution">
    <text evidence="9">The sequence shown here is derived from an EMBL/GenBank/DDBJ whole genome shotgun (WGS) entry which is preliminary data.</text>
</comment>
<evidence type="ECO:0000256" key="2">
    <source>
        <dbReference type="ARBA" id="ARBA00022475"/>
    </source>
</evidence>
<evidence type="ECO:0000256" key="5">
    <source>
        <dbReference type="ARBA" id="ARBA00022989"/>
    </source>
</evidence>
<gene>
    <name evidence="9" type="ORF">D8I35_18085</name>
</gene>
<dbReference type="GO" id="GO:0005886">
    <property type="term" value="C:plasma membrane"/>
    <property type="evidence" value="ECO:0007669"/>
    <property type="project" value="UniProtKB-SubCell"/>
</dbReference>
<dbReference type="InterPro" id="IPR000326">
    <property type="entry name" value="PAP2/HPO"/>
</dbReference>
<dbReference type="PANTHER" id="PTHR14969">
    <property type="entry name" value="SPHINGOSINE-1-PHOSPHATE PHOSPHOHYDROLASE"/>
    <property type="match status" value="1"/>
</dbReference>
<feature type="transmembrane region" description="Helical" evidence="7">
    <location>
        <begin position="126"/>
        <end position="142"/>
    </location>
</feature>
<dbReference type="EMBL" id="RDQO01000008">
    <property type="protein sequence ID" value="RMX02650.1"/>
    <property type="molecule type" value="Genomic_DNA"/>
</dbReference>
<protein>
    <submittedName>
        <fullName evidence="9">Phosphatase PAP2 family protein</fullName>
    </submittedName>
</protein>
<evidence type="ECO:0000259" key="8">
    <source>
        <dbReference type="SMART" id="SM00014"/>
    </source>
</evidence>
<feature type="transmembrane region" description="Helical" evidence="7">
    <location>
        <begin position="7"/>
        <end position="26"/>
    </location>
</feature>
<dbReference type="SMART" id="SM00014">
    <property type="entry name" value="acidPPc"/>
    <property type="match status" value="1"/>
</dbReference>
<feature type="transmembrane region" description="Helical" evidence="7">
    <location>
        <begin position="32"/>
        <end position="50"/>
    </location>
</feature>
<keyword evidence="2" id="KW-1003">Cell membrane</keyword>
<feature type="transmembrane region" description="Helical" evidence="7">
    <location>
        <begin position="86"/>
        <end position="114"/>
    </location>
</feature>
<evidence type="ECO:0000313" key="9">
    <source>
        <dbReference type="EMBL" id="RMX02650.1"/>
    </source>
</evidence>
<dbReference type="GO" id="GO:0016787">
    <property type="term" value="F:hydrolase activity"/>
    <property type="evidence" value="ECO:0007669"/>
    <property type="project" value="UniProtKB-KW"/>
</dbReference>
<evidence type="ECO:0000256" key="7">
    <source>
        <dbReference type="SAM" id="Phobius"/>
    </source>
</evidence>
<keyword evidence="10" id="KW-1185">Reference proteome</keyword>
<organism evidence="9 10">
    <name type="scientific">Corticibacter populi</name>
    <dbReference type="NCBI Taxonomy" id="1550736"/>
    <lineage>
        <taxon>Bacteria</taxon>
        <taxon>Pseudomonadati</taxon>
        <taxon>Pseudomonadota</taxon>
        <taxon>Betaproteobacteria</taxon>
        <taxon>Burkholderiales</taxon>
        <taxon>Comamonadaceae</taxon>
        <taxon>Corticibacter</taxon>
    </lineage>
</organism>
<dbReference type="Gene3D" id="1.20.144.10">
    <property type="entry name" value="Phosphatidic acid phosphatase type 2/haloperoxidase"/>
    <property type="match status" value="1"/>
</dbReference>
<sequence length="143" mass="15389">MLGLVSRLGNGVFWYTLMLVILASGNDEAVPAFTRMAAVGLIGVLLYKWLKKTTSRPRPCARNGRIVARVAPLDEFSFPSGHTLHAVAFTIVATAYFPWLALLLVPFTLLVALSRVVLGLHYPSDVLAGALLGTALATGVLLW</sequence>
<keyword evidence="6 7" id="KW-0472">Membrane</keyword>
<dbReference type="PANTHER" id="PTHR14969:SF62">
    <property type="entry name" value="DECAPRENYLPHOSPHORYL-5-PHOSPHORIBOSE PHOSPHATASE RV3807C-RELATED"/>
    <property type="match status" value="1"/>
</dbReference>
<accession>A0A3M6QHR3</accession>